<evidence type="ECO:0000313" key="4">
    <source>
        <dbReference type="Proteomes" id="UP000479563"/>
    </source>
</evidence>
<dbReference type="EMBL" id="WKQP01000004">
    <property type="protein sequence ID" value="MSC59355.1"/>
    <property type="molecule type" value="Genomic_DNA"/>
</dbReference>
<organism evidence="3 4">
    <name type="scientific">Agathobacter rectalis</name>
    <dbReference type="NCBI Taxonomy" id="39491"/>
    <lineage>
        <taxon>Bacteria</taxon>
        <taxon>Bacillati</taxon>
        <taxon>Bacillota</taxon>
        <taxon>Clostridia</taxon>
        <taxon>Lachnospirales</taxon>
        <taxon>Lachnospiraceae</taxon>
        <taxon>Agathobacter</taxon>
    </lineage>
</organism>
<proteinExistence type="inferred from homology"/>
<dbReference type="Gene3D" id="3.30.930.30">
    <property type="match status" value="1"/>
</dbReference>
<dbReference type="InterPro" id="IPR001668">
    <property type="entry name" value="Mob_Pre"/>
</dbReference>
<feature type="coiled-coil region" evidence="2">
    <location>
        <begin position="216"/>
        <end position="404"/>
    </location>
</feature>
<protein>
    <submittedName>
        <fullName evidence="3">Recombinase</fullName>
    </submittedName>
</protein>
<dbReference type="Proteomes" id="UP000479563">
    <property type="component" value="Unassembled WGS sequence"/>
</dbReference>
<accession>A0A6L5T5A2</accession>
<evidence type="ECO:0000256" key="2">
    <source>
        <dbReference type="SAM" id="Coils"/>
    </source>
</evidence>
<reference evidence="3 4" key="1">
    <citation type="journal article" date="2019" name="Nat. Med.">
        <title>A library of human gut bacterial isolates paired with longitudinal multiomics data enables mechanistic microbiome research.</title>
        <authorList>
            <person name="Poyet M."/>
            <person name="Groussin M."/>
            <person name="Gibbons S.M."/>
            <person name="Avila-Pacheco J."/>
            <person name="Jiang X."/>
            <person name="Kearney S.M."/>
            <person name="Perrotta A.R."/>
            <person name="Berdy B."/>
            <person name="Zhao S."/>
            <person name="Lieberman T.D."/>
            <person name="Swanson P.K."/>
            <person name="Smith M."/>
            <person name="Roesemann S."/>
            <person name="Alexander J.E."/>
            <person name="Rich S.A."/>
            <person name="Livny J."/>
            <person name="Vlamakis H."/>
            <person name="Clish C."/>
            <person name="Bullock K."/>
            <person name="Deik A."/>
            <person name="Scott J."/>
            <person name="Pierce K.A."/>
            <person name="Xavier R.J."/>
            <person name="Alm E.J."/>
        </authorList>
    </citation>
    <scope>NUCLEOTIDE SEQUENCE [LARGE SCALE GENOMIC DNA]</scope>
    <source>
        <strain evidence="3 4">BIOML-A11</strain>
    </source>
</reference>
<evidence type="ECO:0000256" key="1">
    <source>
        <dbReference type="ARBA" id="ARBA00010657"/>
    </source>
</evidence>
<dbReference type="AlphaFoldDB" id="A0A6L5T5A2"/>
<sequence length="539" mass="63223">MERTISAMIGKGSVNHNTRAFTAKNVDKNRSADNVEFCQEDIKQVYHKLFDEARERYNAKQKRKDRMIDNYYEKIRRGKQEKLFHEVIFQIGNKDDMNAKNEDGLLAKRILTEFMDEFQARNPNLYVFSAHLHMDEETPHLHIDFVPYITGSKRGLDTRVSLRSALAAEGFTGGTRGATELNQWIASEKQELATVMERYGVEWLQKGTHEKHLSVLEFEKKERAREVAELDSKKREISSVVAQLGEEVSVKKQELKNATTEKELAEEAAQRAKEEGAVAQQEKEVLLASNQDLRMENARLESRKDRLRMDNHDLKQKQLQLQIDNEELEQRHEDLQYTNSKLENVNDQLSADNHTLEQRNDSLKSDNQVLRQKYNDLQQNNVQLEKQQNELKSHIEQIVQSEQLLQRDVRKYDEAPEWQLPESGAFASAKSFRDKVVIPFVNKLKTLIKNLTIQCVRLKEEVLQLRKEKKRLSDDVEFYKGKIKDMSDRTELLQEKADDLERVKRYAGAEQIDTIIRKVKEQERTEQQIRRYERSYGTR</sequence>
<keyword evidence="2" id="KW-0175">Coiled coil</keyword>
<comment type="similarity">
    <text evidence="1">Belongs to the plasmid mobilization pre family.</text>
</comment>
<feature type="coiled-coil region" evidence="2">
    <location>
        <begin position="441"/>
        <end position="503"/>
    </location>
</feature>
<dbReference type="Pfam" id="PF01076">
    <property type="entry name" value="Mob_Pre"/>
    <property type="match status" value="1"/>
</dbReference>
<evidence type="ECO:0000313" key="3">
    <source>
        <dbReference type="EMBL" id="MSC59355.1"/>
    </source>
</evidence>
<dbReference type="RefSeq" id="WP_154266588.1">
    <property type="nucleotide sequence ID" value="NZ_WKQP01000004.1"/>
</dbReference>
<name>A0A6L5T5A2_9FIRM</name>
<dbReference type="GO" id="GO:0003677">
    <property type="term" value="F:DNA binding"/>
    <property type="evidence" value="ECO:0007669"/>
    <property type="project" value="InterPro"/>
</dbReference>
<dbReference type="GO" id="GO:0006310">
    <property type="term" value="P:DNA recombination"/>
    <property type="evidence" value="ECO:0007669"/>
    <property type="project" value="InterPro"/>
</dbReference>
<dbReference type="CDD" id="cd17242">
    <property type="entry name" value="MobM_relaxase"/>
    <property type="match status" value="1"/>
</dbReference>
<comment type="caution">
    <text evidence="3">The sequence shown here is derived from an EMBL/GenBank/DDBJ whole genome shotgun (WGS) entry which is preliminary data.</text>
</comment>
<gene>
    <name evidence="3" type="ORF">GKE07_03835</name>
</gene>